<dbReference type="Gene3D" id="3.30.450.380">
    <property type="match status" value="1"/>
</dbReference>
<feature type="region of interest" description="Disordered" evidence="2">
    <location>
        <begin position="16"/>
        <end position="43"/>
    </location>
</feature>
<dbReference type="Proteomes" id="UP001218034">
    <property type="component" value="Chromosome"/>
</dbReference>
<dbReference type="PANTHER" id="PTHR30486">
    <property type="entry name" value="TWITCHING MOTILITY PROTEIN PILT"/>
    <property type="match status" value="1"/>
</dbReference>
<keyword evidence="4" id="KW-0282">Flagellum</keyword>
<dbReference type="InterPro" id="IPR001482">
    <property type="entry name" value="T2SS/T4SS_dom"/>
</dbReference>
<evidence type="ECO:0000256" key="2">
    <source>
        <dbReference type="SAM" id="MobiDB-lite"/>
    </source>
</evidence>
<keyword evidence="4" id="KW-0969">Cilium</keyword>
<dbReference type="SMART" id="SM00382">
    <property type="entry name" value="AAA"/>
    <property type="match status" value="1"/>
</dbReference>
<gene>
    <name evidence="4" type="primary">flaI</name>
    <name evidence="4" type="ORF">SVXNc_0828</name>
</gene>
<proteinExistence type="inferred from homology"/>
<keyword evidence="5" id="KW-1185">Reference proteome</keyword>
<feature type="compositionally biased region" description="Acidic residues" evidence="2">
    <location>
        <begin position="22"/>
        <end position="31"/>
    </location>
</feature>
<organism evidence="4 5">
    <name type="scientific">Candidatus Nanohalococcus occultus</name>
    <dbReference type="NCBI Taxonomy" id="2978047"/>
    <lineage>
        <taxon>Archaea</taxon>
        <taxon>Candidatus Nanohalarchaeota</taxon>
        <taxon>Candidatus Nanohalarchaeota incertae sedis</taxon>
        <taxon>Candidatus Nanohalococcus</taxon>
    </lineage>
</organism>
<dbReference type="CDD" id="cd01130">
    <property type="entry name" value="VirB11-like_ATPase"/>
    <property type="match status" value="1"/>
</dbReference>
<feature type="domain" description="AAA+ ATPase" evidence="3">
    <location>
        <begin position="302"/>
        <end position="449"/>
    </location>
</feature>
<protein>
    <submittedName>
        <fullName evidence="4">Archaeal flagellar protein FlaI</fullName>
    </submittedName>
</protein>
<dbReference type="SUPFAM" id="SSF52540">
    <property type="entry name" value="P-loop containing nucleoside triphosphate hydrolases"/>
    <property type="match status" value="1"/>
</dbReference>
<dbReference type="GeneID" id="90590265"/>
<evidence type="ECO:0000313" key="5">
    <source>
        <dbReference type="Proteomes" id="UP001218034"/>
    </source>
</evidence>
<dbReference type="EMBL" id="CP104395">
    <property type="protein sequence ID" value="WEL19835.1"/>
    <property type="molecule type" value="Genomic_DNA"/>
</dbReference>
<dbReference type="InterPro" id="IPR003593">
    <property type="entry name" value="AAA+_ATPase"/>
</dbReference>
<comment type="similarity">
    <text evidence="1">Belongs to the GSP E family.</text>
</comment>
<keyword evidence="4" id="KW-0966">Cell projection</keyword>
<evidence type="ECO:0000313" key="4">
    <source>
        <dbReference type="EMBL" id="WEL19835.1"/>
    </source>
</evidence>
<name>A0ABY8CGH9_9ARCH</name>
<dbReference type="InterPro" id="IPR050921">
    <property type="entry name" value="T4SS_GSP_E_ATPase"/>
</dbReference>
<evidence type="ECO:0000259" key="3">
    <source>
        <dbReference type="SMART" id="SM00382"/>
    </source>
</evidence>
<sequence length="568" mass="64821">MSVRMNGLINKLRKAKHPEWFEKEEEEEETVSSEGIRLPTPGEYAPEEINEQADESGNLTETDVTYPLIPEDPDEGETVYAWAHITWDEAHGELTYKVIEPELDHQTEKILEEIKSILERSFDINFSDIEQNEAEDYLSEKIDMVVDKYNISLSGKQREIIRYYAYRNLAGLGKLQPILNDKEVEDISCDGTDIPVYVYHRNPKFGSIKTSIEWHDKENLNSFVMKLAQRCGRSISVASPLLDGALPDGSRVQATLGTDIARKGSNFTIRRFTEDPLTPIHMMDFETENTQMMSYLWTLVEHGKSTLVSGTTGAGKTSQLNALSLFIRPEKKIVSIEDTPELRLPHDHWVPEVARSGFGSSAEEGGEVSMDDLLKESLRQRPEYIIVGEVRGEEAYILFQQMATGHTGLSTIHADSIEMLMDRLTTNPINLSPSLIETLDCIMLISRIRYNDSYIRRIKGLYEVRGYDKQTGIDANQVFGWDAQNDEYVQKNNSLILQDIVEQSNMSEQELQREVNNRQKVLSWMQENQVKNYKKVGDIISRYYSDPGTVIEHATNEKAPDELFTSPE</sequence>
<dbReference type="Pfam" id="PF00437">
    <property type="entry name" value="T2SSE"/>
    <property type="match status" value="1"/>
</dbReference>
<dbReference type="InterPro" id="IPR027417">
    <property type="entry name" value="P-loop_NTPase"/>
</dbReference>
<accession>A0ABY8CGH9</accession>
<reference evidence="4 5" key="1">
    <citation type="submission" date="2022-09" db="EMBL/GenBank/DDBJ databases">
        <title>Xylan utilization by haloarchaea-nanohaloarchaea associations.</title>
        <authorList>
            <person name="Yakimov M."/>
        </authorList>
    </citation>
    <scope>NUCLEOTIDE SEQUENCE [LARGE SCALE GENOMIC DNA]</scope>
    <source>
        <strain evidence="4 5">SVXNc</strain>
    </source>
</reference>
<dbReference type="Gene3D" id="3.40.50.300">
    <property type="entry name" value="P-loop containing nucleotide triphosphate hydrolases"/>
    <property type="match status" value="1"/>
</dbReference>
<evidence type="ECO:0000256" key="1">
    <source>
        <dbReference type="ARBA" id="ARBA00006611"/>
    </source>
</evidence>
<dbReference type="RefSeq" id="WP_347721667.1">
    <property type="nucleotide sequence ID" value="NZ_CP104395.1"/>
</dbReference>
<dbReference type="PANTHER" id="PTHR30486:SF6">
    <property type="entry name" value="TYPE IV PILUS RETRACTATION ATPASE PILT"/>
    <property type="match status" value="1"/>
</dbReference>